<reference evidence="2" key="1">
    <citation type="journal article" date="2021" name="Sci. Rep.">
        <title>Diploid genomic architecture of Nitzschia inconspicua, an elite biomass production diatom.</title>
        <authorList>
            <person name="Oliver A."/>
            <person name="Podell S."/>
            <person name="Pinowska A."/>
            <person name="Traller J.C."/>
            <person name="Smith S.R."/>
            <person name="McClure R."/>
            <person name="Beliaev A."/>
            <person name="Bohutskyi P."/>
            <person name="Hill E.A."/>
            <person name="Rabines A."/>
            <person name="Zheng H."/>
            <person name="Allen L.Z."/>
            <person name="Kuo A."/>
            <person name="Grigoriev I.V."/>
            <person name="Allen A.E."/>
            <person name="Hazlebeck D."/>
            <person name="Allen E.E."/>
        </authorList>
    </citation>
    <scope>NUCLEOTIDE SEQUENCE</scope>
    <source>
        <strain evidence="2">Hildebrandi</strain>
    </source>
</reference>
<keyword evidence="3" id="KW-1185">Reference proteome</keyword>
<accession>A0A9K3L0X5</accession>
<reference evidence="2" key="2">
    <citation type="submission" date="2021-04" db="EMBL/GenBank/DDBJ databases">
        <authorList>
            <person name="Podell S."/>
        </authorList>
    </citation>
    <scope>NUCLEOTIDE SEQUENCE</scope>
    <source>
        <strain evidence="2">Hildebrandi</strain>
    </source>
</reference>
<dbReference type="EMBL" id="JAGRRH010000017">
    <property type="protein sequence ID" value="KAG7352761.1"/>
    <property type="molecule type" value="Genomic_DNA"/>
</dbReference>
<protein>
    <submittedName>
        <fullName evidence="2">Uncharacterized protein</fullName>
    </submittedName>
</protein>
<evidence type="ECO:0000313" key="2">
    <source>
        <dbReference type="EMBL" id="KAG7352761.1"/>
    </source>
</evidence>
<sequence>MTVTKVVRFSDHEVSTSHLEPDEEYGTFVTKQTFELLDQEEPFLEKQLKILHQAASEHCEAWKENLKEVVGPVFEVAAPVKQNASRCIDCIMETIHRAQIQNFVLKKPKTLAMVGGPAPYIEQDRAPRDTKSLLSTIELDEKPMRWVAGDIPPGSYSGVKEYHPVAHLKPKTGIMKKEPARVDPMESILPPILREDTQSLTESLASDMQKSESSDSLSSEAEAIIQKHKSLLEAEEPHLPSGQRPESPIKLFSSQDLEEYLFQTNGPSEVIPGNDPENPIVVDDLESEGFEDYLSFENEPSHERMDVEGEERDQPPPSSPILQDLSILRSAFDRGLSDFRPIENFTSHSHVPLSRSLLFSMRSRNRDIENLLAELPTEYFFAGSADGLSRDDLRAASSTDSHSCNISQENSIDSTGDFNSSMTTSNNSVHNPASQKKNFKFISFRGTSDALSTASAPPCIQVLEPSLSFPLLVRKSNE</sequence>
<feature type="region of interest" description="Disordered" evidence="1">
    <location>
        <begin position="202"/>
        <end position="222"/>
    </location>
</feature>
<feature type="region of interest" description="Disordered" evidence="1">
    <location>
        <begin position="298"/>
        <end position="322"/>
    </location>
</feature>
<dbReference type="AlphaFoldDB" id="A0A9K3L0X5"/>
<comment type="caution">
    <text evidence="2">The sequence shown here is derived from an EMBL/GenBank/DDBJ whole genome shotgun (WGS) entry which is preliminary data.</text>
</comment>
<gene>
    <name evidence="2" type="ORF">IV203_008809</name>
</gene>
<name>A0A9K3L0X5_9STRA</name>
<dbReference type="Proteomes" id="UP000693970">
    <property type="component" value="Unassembled WGS sequence"/>
</dbReference>
<proteinExistence type="predicted"/>
<evidence type="ECO:0000313" key="3">
    <source>
        <dbReference type="Proteomes" id="UP000693970"/>
    </source>
</evidence>
<organism evidence="2 3">
    <name type="scientific">Nitzschia inconspicua</name>
    <dbReference type="NCBI Taxonomy" id="303405"/>
    <lineage>
        <taxon>Eukaryota</taxon>
        <taxon>Sar</taxon>
        <taxon>Stramenopiles</taxon>
        <taxon>Ochrophyta</taxon>
        <taxon>Bacillariophyta</taxon>
        <taxon>Bacillariophyceae</taxon>
        <taxon>Bacillariophycidae</taxon>
        <taxon>Bacillariales</taxon>
        <taxon>Bacillariaceae</taxon>
        <taxon>Nitzschia</taxon>
    </lineage>
</organism>
<evidence type="ECO:0000256" key="1">
    <source>
        <dbReference type="SAM" id="MobiDB-lite"/>
    </source>
</evidence>